<dbReference type="Proteomes" id="UP000266841">
    <property type="component" value="Unassembled WGS sequence"/>
</dbReference>
<accession>K0T0Q9</accession>
<organism evidence="2 3">
    <name type="scientific">Thalassiosira oceanica</name>
    <name type="common">Marine diatom</name>
    <dbReference type="NCBI Taxonomy" id="159749"/>
    <lineage>
        <taxon>Eukaryota</taxon>
        <taxon>Sar</taxon>
        <taxon>Stramenopiles</taxon>
        <taxon>Ochrophyta</taxon>
        <taxon>Bacillariophyta</taxon>
        <taxon>Coscinodiscophyceae</taxon>
        <taxon>Thalassiosirophycidae</taxon>
        <taxon>Thalassiosirales</taxon>
        <taxon>Thalassiosiraceae</taxon>
        <taxon>Thalassiosira</taxon>
    </lineage>
</organism>
<evidence type="ECO:0000256" key="1">
    <source>
        <dbReference type="SAM" id="MobiDB-lite"/>
    </source>
</evidence>
<feature type="region of interest" description="Disordered" evidence="1">
    <location>
        <begin position="142"/>
        <end position="166"/>
    </location>
</feature>
<evidence type="ECO:0000313" key="2">
    <source>
        <dbReference type="EMBL" id="EJK72183.1"/>
    </source>
</evidence>
<gene>
    <name evidence="2" type="ORF">THAOC_06310</name>
</gene>
<comment type="caution">
    <text evidence="2">The sequence shown here is derived from an EMBL/GenBank/DDBJ whole genome shotgun (WGS) entry which is preliminary data.</text>
</comment>
<protein>
    <submittedName>
        <fullName evidence="2">Uncharacterized protein</fullName>
    </submittedName>
</protein>
<evidence type="ECO:0000313" key="3">
    <source>
        <dbReference type="Proteomes" id="UP000266841"/>
    </source>
</evidence>
<name>K0T0Q9_THAOC</name>
<dbReference type="AlphaFoldDB" id="K0T0Q9"/>
<feature type="non-terminal residue" evidence="2">
    <location>
        <position position="1"/>
    </location>
</feature>
<keyword evidence="3" id="KW-1185">Reference proteome</keyword>
<proteinExistence type="predicted"/>
<reference evidence="2 3" key="1">
    <citation type="journal article" date="2012" name="Genome Biol.">
        <title>Genome and low-iron response of an oceanic diatom adapted to chronic iron limitation.</title>
        <authorList>
            <person name="Lommer M."/>
            <person name="Specht M."/>
            <person name="Roy A.S."/>
            <person name="Kraemer L."/>
            <person name="Andreson R."/>
            <person name="Gutowska M.A."/>
            <person name="Wolf J."/>
            <person name="Bergner S.V."/>
            <person name="Schilhabel M.B."/>
            <person name="Klostermeier U.C."/>
            <person name="Beiko R.G."/>
            <person name="Rosenstiel P."/>
            <person name="Hippler M."/>
            <person name="Laroche J."/>
        </authorList>
    </citation>
    <scope>NUCLEOTIDE SEQUENCE [LARGE SCALE GENOMIC DNA]</scope>
    <source>
        <strain evidence="2 3">CCMP1005</strain>
    </source>
</reference>
<sequence>RAVDEIRARSGRGPLDWSGLGREDGEGGAAKDGDGPDESNADGALDAVAEAVRTEARELSDRAAELRRSAEFYDGMRELMEELGGVKILSSRATGEDDDDGFVLNLMLLGQHILEIRLAKKPPPSSGDEKDGDGRRRDLHVEGARLTTGTTFTMPSPPASDGDGEATAQLAETMHSVSLTNQSLAKIMAQRPSVSITVPPLDDLVAWSRTLDDSSRGIRFVLVETLGRIRSLDARVAELNLLRVRYAAQVYDIDAGADGRPNEFGGAEQEVVCAVNEGITVALRLGADCPLMPGSVYISEMYGGGGRGRTRG</sequence>
<feature type="region of interest" description="Disordered" evidence="1">
    <location>
        <begin position="1"/>
        <end position="42"/>
    </location>
</feature>
<feature type="compositionally biased region" description="Basic and acidic residues" evidence="1">
    <location>
        <begin position="21"/>
        <end position="34"/>
    </location>
</feature>
<dbReference type="OrthoDB" id="200145at2759"/>
<dbReference type="eggNOG" id="ENOG502R2AS">
    <property type="taxonomic scope" value="Eukaryota"/>
</dbReference>
<dbReference type="EMBL" id="AGNL01006243">
    <property type="protein sequence ID" value="EJK72183.1"/>
    <property type="molecule type" value="Genomic_DNA"/>
</dbReference>